<dbReference type="InterPro" id="IPR052337">
    <property type="entry name" value="SAT4-like"/>
</dbReference>
<dbReference type="HOGENOM" id="CLU_742183_0_0_1"/>
<sequence>MSLYPNATIAVIICTVFPIMSGLAVGLRSYAHRRLLGSPFRTDDYLIIFGQIIALSTCIMGVYGACEAGFGWPLREIARFGVQESFGKMVLVSHVLWASSISVIRIALLFYYRRLFSTRTFMIADTTVIFLSVLWWLTAILTTTISFTWNPQFQQTQFSINFFAWMIAATVMNISLDIATLTLPVFVIGSLKLSGNKKIMVSGIFTLGIFCIIASVVRLYYIVTFYIIKHPTPEESASAIFHAFIWAIIEPCTSIIAASLPTYAPIIKKLYSKGYLNALGPFSSRKDTIDSVKKSTTRVGTNGVGARNDTQVSGRPERSGGKGWTELRSPRGVDVFGGNEIGIGNDDDNKIGMGRKEGLEMHVLNKPGDVHMG</sequence>
<dbReference type="GO" id="GO:0016020">
    <property type="term" value="C:membrane"/>
    <property type="evidence" value="ECO:0007669"/>
    <property type="project" value="UniProtKB-SubCell"/>
</dbReference>
<feature type="transmembrane region" description="Helical" evidence="7">
    <location>
        <begin position="6"/>
        <end position="25"/>
    </location>
</feature>
<keyword evidence="3 7" id="KW-1133">Transmembrane helix</keyword>
<proteinExistence type="inferred from homology"/>
<feature type="transmembrane region" description="Helical" evidence="7">
    <location>
        <begin position="240"/>
        <end position="263"/>
    </location>
</feature>
<dbReference type="PANTHER" id="PTHR33048">
    <property type="entry name" value="PTH11-LIKE INTEGRAL MEMBRANE PROTEIN (AFU_ORTHOLOGUE AFUA_5G11245)"/>
    <property type="match status" value="1"/>
</dbReference>
<comment type="subcellular location">
    <subcellularLocation>
        <location evidence="1">Membrane</location>
        <topology evidence="1">Multi-pass membrane protein</topology>
    </subcellularLocation>
</comment>
<feature type="transmembrane region" description="Helical" evidence="7">
    <location>
        <begin position="162"/>
        <end position="187"/>
    </location>
</feature>
<feature type="region of interest" description="Disordered" evidence="6">
    <location>
        <begin position="297"/>
        <end position="329"/>
    </location>
</feature>
<dbReference type="Pfam" id="PF20684">
    <property type="entry name" value="Fung_rhodopsin"/>
    <property type="match status" value="1"/>
</dbReference>
<protein>
    <submittedName>
        <fullName evidence="9">GPCR, PTH-type</fullName>
    </submittedName>
</protein>
<feature type="transmembrane region" description="Helical" evidence="7">
    <location>
        <begin position="85"/>
        <end position="111"/>
    </location>
</feature>
<evidence type="ECO:0000256" key="6">
    <source>
        <dbReference type="SAM" id="MobiDB-lite"/>
    </source>
</evidence>
<feature type="transmembrane region" description="Helical" evidence="7">
    <location>
        <begin position="199"/>
        <end position="228"/>
    </location>
</feature>
<evidence type="ECO:0000256" key="5">
    <source>
        <dbReference type="ARBA" id="ARBA00038359"/>
    </source>
</evidence>
<gene>
    <name evidence="9" type="ORF">SBOR_0007</name>
</gene>
<evidence type="ECO:0000313" key="9">
    <source>
        <dbReference type="EMBL" id="ESZ99596.1"/>
    </source>
</evidence>
<dbReference type="AlphaFoldDB" id="W9CUK6"/>
<dbReference type="OrthoDB" id="5398388at2759"/>
<comment type="similarity">
    <text evidence="5">Belongs to the SAT4 family.</text>
</comment>
<name>W9CUK6_SCLBF</name>
<keyword evidence="10" id="KW-1185">Reference proteome</keyword>
<dbReference type="EMBL" id="AYSA01000001">
    <property type="protein sequence ID" value="ESZ99596.1"/>
    <property type="molecule type" value="Genomic_DNA"/>
</dbReference>
<dbReference type="InterPro" id="IPR049326">
    <property type="entry name" value="Rhodopsin_dom_fungi"/>
</dbReference>
<evidence type="ECO:0000256" key="1">
    <source>
        <dbReference type="ARBA" id="ARBA00004141"/>
    </source>
</evidence>
<dbReference type="PANTHER" id="PTHR33048:SF168">
    <property type="match status" value="1"/>
</dbReference>
<reference evidence="9 10" key="1">
    <citation type="journal article" date="2014" name="Genome Announc.">
        <title>Draft genome sequence of Sclerotinia borealis, a psychrophilic plant pathogenic fungus.</title>
        <authorList>
            <person name="Mardanov A.V."/>
            <person name="Beletsky A.V."/>
            <person name="Kadnikov V.V."/>
            <person name="Ignatov A.N."/>
            <person name="Ravin N.V."/>
        </authorList>
    </citation>
    <scope>NUCLEOTIDE SEQUENCE [LARGE SCALE GENOMIC DNA]</scope>
    <source>
        <strain evidence="10">F-4157</strain>
    </source>
</reference>
<evidence type="ECO:0000259" key="8">
    <source>
        <dbReference type="Pfam" id="PF20684"/>
    </source>
</evidence>
<dbReference type="Proteomes" id="UP000019487">
    <property type="component" value="Unassembled WGS sequence"/>
</dbReference>
<keyword evidence="2 7" id="KW-0812">Transmembrane</keyword>
<feature type="transmembrane region" description="Helical" evidence="7">
    <location>
        <begin position="45"/>
        <end position="65"/>
    </location>
</feature>
<evidence type="ECO:0000256" key="4">
    <source>
        <dbReference type="ARBA" id="ARBA00023136"/>
    </source>
</evidence>
<evidence type="ECO:0000256" key="7">
    <source>
        <dbReference type="SAM" id="Phobius"/>
    </source>
</evidence>
<keyword evidence="4 7" id="KW-0472">Membrane</keyword>
<feature type="domain" description="Rhodopsin" evidence="8">
    <location>
        <begin position="32"/>
        <end position="269"/>
    </location>
</feature>
<evidence type="ECO:0000256" key="3">
    <source>
        <dbReference type="ARBA" id="ARBA00022989"/>
    </source>
</evidence>
<evidence type="ECO:0000313" key="10">
    <source>
        <dbReference type="Proteomes" id="UP000019487"/>
    </source>
</evidence>
<accession>W9CUK6</accession>
<organism evidence="9 10">
    <name type="scientific">Sclerotinia borealis (strain F-4128)</name>
    <dbReference type="NCBI Taxonomy" id="1432307"/>
    <lineage>
        <taxon>Eukaryota</taxon>
        <taxon>Fungi</taxon>
        <taxon>Dikarya</taxon>
        <taxon>Ascomycota</taxon>
        <taxon>Pezizomycotina</taxon>
        <taxon>Leotiomycetes</taxon>
        <taxon>Helotiales</taxon>
        <taxon>Sclerotiniaceae</taxon>
        <taxon>Sclerotinia</taxon>
    </lineage>
</organism>
<feature type="transmembrane region" description="Helical" evidence="7">
    <location>
        <begin position="123"/>
        <end position="142"/>
    </location>
</feature>
<dbReference type="STRING" id="1432307.W9CUK6"/>
<evidence type="ECO:0000256" key="2">
    <source>
        <dbReference type="ARBA" id="ARBA00022692"/>
    </source>
</evidence>
<comment type="caution">
    <text evidence="9">The sequence shown here is derived from an EMBL/GenBank/DDBJ whole genome shotgun (WGS) entry which is preliminary data.</text>
</comment>